<comment type="caution">
    <text evidence="1">The sequence shown here is derived from an EMBL/GenBank/DDBJ whole genome shotgun (WGS) entry which is preliminary data.</text>
</comment>
<evidence type="ECO:0000313" key="2">
    <source>
        <dbReference type="Proteomes" id="UP001231649"/>
    </source>
</evidence>
<protein>
    <submittedName>
        <fullName evidence="1">Uncharacterized protein</fullName>
    </submittedName>
</protein>
<name>A0ACC2QCS4_9NEOP</name>
<reference evidence="1" key="1">
    <citation type="submission" date="2023-03" db="EMBL/GenBank/DDBJ databases">
        <title>Chromosome-level genomes of two armyworms, Mythimna separata and Mythimna loreyi, provide insights into the biosynthesis and reception of sex pheromones.</title>
        <authorList>
            <person name="Zhao H."/>
        </authorList>
    </citation>
    <scope>NUCLEOTIDE SEQUENCE</scope>
    <source>
        <strain evidence="1">BeijingLab</strain>
    </source>
</reference>
<proteinExistence type="predicted"/>
<accession>A0ACC2QCS4</accession>
<dbReference type="Proteomes" id="UP001231649">
    <property type="component" value="Chromosome 21"/>
</dbReference>
<keyword evidence="2" id="KW-1185">Reference proteome</keyword>
<gene>
    <name evidence="1" type="ORF">PYW08_008264</name>
</gene>
<dbReference type="EMBL" id="CM056797">
    <property type="protein sequence ID" value="KAJ8712960.1"/>
    <property type="molecule type" value="Genomic_DNA"/>
</dbReference>
<evidence type="ECO:0000313" key="1">
    <source>
        <dbReference type="EMBL" id="KAJ8712960.1"/>
    </source>
</evidence>
<sequence length="1155" mass="136980">MPPLTLEGDTLGEKHRRFNKLVEDAIADKHHELCNIKTDDSDIDNLLKINIASKTRNVDYIIEVMKSNDLLYAATAIKKSTWLITEQQYAHIINPEYLHTQLLHSMNPKSFNKLMLHIRLNLKDETRVEAFYEYLKETDSAYKWLQNCSIPFIENVIKNERLIPLSLFKRLCKRSANFITLNKRVIEHNDYEFKRGLLFLLKSHTQVYLNFLDEHENLYMGNIGKKRSEILMKTCSHRIFKKFEKFADVVDPSIAAKYLKKEEIKPFLFKQIKKQQQYFTEYENLKHFVKNMPEEEKQEFIRQTFIDRTDLTFLLSEDEQDFYKIDLQSYHWYEYVPFNVAFPNLKKLILAENSPTERIGMLSILIKCARKNLQHIKTLLQFVKDRHINEPYKFKIQFINNLLSQIPTHEFDLEIWNILDQLFHSMEVYTESEKNVQLCLQAIVLYKVLHDEPVPEIIEQKMEIDHFHRNQKILDQKQNDKIFAYLLNTLLKKIRSSNVTSKSEFDVNSQHLINVLNLLKDWKKEISCFPFVLQKIQELVNNKLQNSWKIDPEIYNIKTSWRKYMFEESLSLSLCEETCLNALKHKPQLLMQHDKEVDTLRTNDAVSLRRLLTKLRIYWPDTLAKHWTDAYLHNLNKTTGQKAITRGLFVLLPQNEIINFAKKHAPSNFKINWGETDQTEINIQKNIAENLHVGRPLIPIDTVLWYANGDYLQYAVPSLNAIFSKWSTAELHKYVLKLLEAPISLQKLGLRLAISSLKPSSELKICILNIWKSTSNSIIRAVIFNNTYHQMCKVKNLTVEKELWTLLSMYFDTLTSRENKEILKCLGKVEKVPNIVRAEFYMKSYAYLTSLPENDTRNRLMEDLVAYARDNLDILESFNDDFVTDKLLSPAGTKFCKRDGDFINIFGHYVLWAKSEEDQLQRFRRVIEPAMEEAFLSWNKAYLDDYYVRINFSNFTRFLITNIKDYIWRRKSSPAKLFTEIKNKMEKNLPLLENYITYTSWKLVTEHVKLMEQHISEIGNASMTDDKEILWNEIHVAMYPALALQIVKCLKQDTEQYFPSICFLFEEAFLKAFDELFDYESEYELEILKRMLYDPDFIPSYMVVSRATVKYFDIPNSSKRIRKEIREKIESHPSQEVQMHYFNDFELSPPDEIEE</sequence>
<organism evidence="1 2">
    <name type="scientific">Mythimna loreyi</name>
    <dbReference type="NCBI Taxonomy" id="667449"/>
    <lineage>
        <taxon>Eukaryota</taxon>
        <taxon>Metazoa</taxon>
        <taxon>Ecdysozoa</taxon>
        <taxon>Arthropoda</taxon>
        <taxon>Hexapoda</taxon>
        <taxon>Insecta</taxon>
        <taxon>Pterygota</taxon>
        <taxon>Neoptera</taxon>
        <taxon>Endopterygota</taxon>
        <taxon>Lepidoptera</taxon>
        <taxon>Glossata</taxon>
        <taxon>Ditrysia</taxon>
        <taxon>Noctuoidea</taxon>
        <taxon>Noctuidae</taxon>
        <taxon>Noctuinae</taxon>
        <taxon>Hadenini</taxon>
        <taxon>Mythimna</taxon>
    </lineage>
</organism>